<proteinExistence type="predicted"/>
<dbReference type="InterPro" id="IPR003613">
    <property type="entry name" value="Ubox_domain"/>
</dbReference>
<dbReference type="EMBL" id="OZ034814">
    <property type="protein sequence ID" value="CAL1359116.1"/>
    <property type="molecule type" value="Genomic_DNA"/>
</dbReference>
<dbReference type="GO" id="GO:0016567">
    <property type="term" value="P:protein ubiquitination"/>
    <property type="evidence" value="ECO:0007669"/>
    <property type="project" value="InterPro"/>
</dbReference>
<sequence>MPKVISAYVQQDDLLYSITRNILTDPVTIEIGQTYERKSIQEWLDRGNSSCPITRQKLTITLLHNTNYVLKRLIATWLEQNPTSSSSSIQTHLRWQKSATSAIGEPTTPSLSPNSVIVAAAAVDGSVAELRHAINNLCMSEILDESEAAVLTIERLLTYVGDPRRVNRENGAPWPFSRRLIPHLQILIQCRRHPELHTEASKWFSKLVP</sequence>
<name>A0AAV2CU24_9ROSI</name>
<dbReference type="InterPro" id="IPR045210">
    <property type="entry name" value="RING-Ubox_PUB"/>
</dbReference>
<accession>A0AAV2CU24</accession>
<dbReference type="CDD" id="cd16664">
    <property type="entry name" value="RING-Ubox_PUB"/>
    <property type="match status" value="1"/>
</dbReference>
<evidence type="ECO:0000259" key="3">
    <source>
        <dbReference type="PROSITE" id="PS51698"/>
    </source>
</evidence>
<protein>
    <recommendedName>
        <fullName evidence="3">U-box domain-containing protein</fullName>
    </recommendedName>
</protein>
<dbReference type="AlphaFoldDB" id="A0AAV2CU24"/>
<dbReference type="PROSITE" id="PS51698">
    <property type="entry name" value="U_BOX"/>
    <property type="match status" value="1"/>
</dbReference>
<evidence type="ECO:0000313" key="5">
    <source>
        <dbReference type="Proteomes" id="UP001497516"/>
    </source>
</evidence>
<evidence type="ECO:0000256" key="2">
    <source>
        <dbReference type="ARBA" id="ARBA00022679"/>
    </source>
</evidence>
<dbReference type="Pfam" id="PF04564">
    <property type="entry name" value="U-box"/>
    <property type="match status" value="1"/>
</dbReference>
<organism evidence="4 5">
    <name type="scientific">Linum trigynum</name>
    <dbReference type="NCBI Taxonomy" id="586398"/>
    <lineage>
        <taxon>Eukaryota</taxon>
        <taxon>Viridiplantae</taxon>
        <taxon>Streptophyta</taxon>
        <taxon>Embryophyta</taxon>
        <taxon>Tracheophyta</taxon>
        <taxon>Spermatophyta</taxon>
        <taxon>Magnoliopsida</taxon>
        <taxon>eudicotyledons</taxon>
        <taxon>Gunneridae</taxon>
        <taxon>Pentapetalae</taxon>
        <taxon>rosids</taxon>
        <taxon>fabids</taxon>
        <taxon>Malpighiales</taxon>
        <taxon>Linaceae</taxon>
        <taxon>Linum</taxon>
    </lineage>
</organism>
<dbReference type="Proteomes" id="UP001497516">
    <property type="component" value="Chromosome 10"/>
</dbReference>
<dbReference type="SUPFAM" id="SSF57850">
    <property type="entry name" value="RING/U-box"/>
    <property type="match status" value="1"/>
</dbReference>
<evidence type="ECO:0000256" key="1">
    <source>
        <dbReference type="ARBA" id="ARBA00004906"/>
    </source>
</evidence>
<dbReference type="InterPro" id="IPR052858">
    <property type="entry name" value="E3_ubiquitin-ligase_LIN"/>
</dbReference>
<dbReference type="GO" id="GO:0004842">
    <property type="term" value="F:ubiquitin-protein transferase activity"/>
    <property type="evidence" value="ECO:0007669"/>
    <property type="project" value="InterPro"/>
</dbReference>
<evidence type="ECO:0000313" key="4">
    <source>
        <dbReference type="EMBL" id="CAL1359116.1"/>
    </source>
</evidence>
<dbReference type="SMART" id="SM00504">
    <property type="entry name" value="Ubox"/>
    <property type="match status" value="1"/>
</dbReference>
<dbReference type="PANTHER" id="PTHR47446:SF2">
    <property type="entry name" value="RING-TYPE E3 UBIQUITIN TRANSFERASE"/>
    <property type="match status" value="1"/>
</dbReference>
<reference evidence="4 5" key="1">
    <citation type="submission" date="2024-04" db="EMBL/GenBank/DDBJ databases">
        <authorList>
            <person name="Fracassetti M."/>
        </authorList>
    </citation>
    <scope>NUCLEOTIDE SEQUENCE [LARGE SCALE GENOMIC DNA]</scope>
</reference>
<comment type="pathway">
    <text evidence="1">Protein modification; protein ubiquitination.</text>
</comment>
<dbReference type="Gene3D" id="3.30.40.10">
    <property type="entry name" value="Zinc/RING finger domain, C3HC4 (zinc finger)"/>
    <property type="match status" value="1"/>
</dbReference>
<dbReference type="InterPro" id="IPR013083">
    <property type="entry name" value="Znf_RING/FYVE/PHD"/>
</dbReference>
<dbReference type="PANTHER" id="PTHR47446">
    <property type="entry name" value="RING-TYPE E3 UBIQUITIN TRANSFERASE"/>
    <property type="match status" value="1"/>
</dbReference>
<feature type="domain" description="U-box" evidence="3">
    <location>
        <begin position="9"/>
        <end position="84"/>
    </location>
</feature>
<gene>
    <name evidence="4" type="ORF">LTRI10_LOCUS6623</name>
</gene>
<keyword evidence="5" id="KW-1185">Reference proteome</keyword>
<keyword evidence="2" id="KW-0808">Transferase</keyword>